<keyword evidence="2" id="KW-1185">Reference proteome</keyword>
<sequence length="118" mass="13409">MMRLGRTSLSFALIVLLCSEHIFLIIRWAITHVMASWPGAYARILERSQAQSKRRWLERTRAVSRDLVAADDSAAEGSDEPDSIQERSGVAQAPFRRADWRSELEHGLQAINDAFKLE</sequence>
<accession>A0ACC1JNG2</accession>
<proteinExistence type="predicted"/>
<reference evidence="1" key="1">
    <citation type="submission" date="2022-07" db="EMBL/GenBank/DDBJ databases">
        <title>Phylogenomic reconstructions and comparative analyses of Kickxellomycotina fungi.</title>
        <authorList>
            <person name="Reynolds N.K."/>
            <person name="Stajich J.E."/>
            <person name="Barry K."/>
            <person name="Grigoriev I.V."/>
            <person name="Crous P."/>
            <person name="Smith M.E."/>
        </authorList>
    </citation>
    <scope>NUCLEOTIDE SEQUENCE</scope>
    <source>
        <strain evidence="1">BCRC 34191</strain>
    </source>
</reference>
<name>A0ACC1JNG2_9FUNG</name>
<dbReference type="EMBL" id="JANBUK010004413">
    <property type="protein sequence ID" value="KAJ2764011.1"/>
    <property type="molecule type" value="Genomic_DNA"/>
</dbReference>
<comment type="caution">
    <text evidence="1">The sequence shown here is derived from an EMBL/GenBank/DDBJ whole genome shotgun (WGS) entry which is preliminary data.</text>
</comment>
<dbReference type="Proteomes" id="UP001140066">
    <property type="component" value="Unassembled WGS sequence"/>
</dbReference>
<protein>
    <submittedName>
        <fullName evidence="1">Uncharacterized protein</fullName>
    </submittedName>
</protein>
<organism evidence="1 2">
    <name type="scientific">Coemansia linderi</name>
    <dbReference type="NCBI Taxonomy" id="2663919"/>
    <lineage>
        <taxon>Eukaryota</taxon>
        <taxon>Fungi</taxon>
        <taxon>Fungi incertae sedis</taxon>
        <taxon>Zoopagomycota</taxon>
        <taxon>Kickxellomycotina</taxon>
        <taxon>Kickxellomycetes</taxon>
        <taxon>Kickxellales</taxon>
        <taxon>Kickxellaceae</taxon>
        <taxon>Coemansia</taxon>
    </lineage>
</organism>
<gene>
    <name evidence="1" type="ORF">GGI18_006544</name>
</gene>
<evidence type="ECO:0000313" key="2">
    <source>
        <dbReference type="Proteomes" id="UP001140066"/>
    </source>
</evidence>
<evidence type="ECO:0000313" key="1">
    <source>
        <dbReference type="EMBL" id="KAJ2764011.1"/>
    </source>
</evidence>